<dbReference type="PROSITE" id="PS50943">
    <property type="entry name" value="HTH_CROC1"/>
    <property type="match status" value="1"/>
</dbReference>
<dbReference type="InterPro" id="IPR001387">
    <property type="entry name" value="Cro/C1-type_HTH"/>
</dbReference>
<dbReference type="RefSeq" id="WP_221435374.1">
    <property type="nucleotide sequence ID" value="NZ_JACHGY010000001.1"/>
</dbReference>
<keyword evidence="3" id="KW-1185">Reference proteome</keyword>
<proteinExistence type="predicted"/>
<reference evidence="2 3" key="1">
    <citation type="submission" date="2020-08" db="EMBL/GenBank/DDBJ databases">
        <title>Genomic Encyclopedia of Type Strains, Phase IV (KMG-IV): sequencing the most valuable type-strain genomes for metagenomic binning, comparative biology and taxonomic classification.</title>
        <authorList>
            <person name="Goeker M."/>
        </authorList>
    </citation>
    <scope>NUCLEOTIDE SEQUENCE [LARGE SCALE GENOMIC DNA]</scope>
    <source>
        <strain evidence="2 3">DSM 103725</strain>
    </source>
</reference>
<protein>
    <submittedName>
        <fullName evidence="2">Transcriptional regulator with XRE-family HTH domain</fullName>
    </submittedName>
</protein>
<name>A0A7X0H4F1_9BACT</name>
<dbReference type="Pfam" id="PF13560">
    <property type="entry name" value="HTH_31"/>
    <property type="match status" value="1"/>
</dbReference>
<dbReference type="AlphaFoldDB" id="A0A7X0H4F1"/>
<dbReference type="GO" id="GO:0003677">
    <property type="term" value="F:DNA binding"/>
    <property type="evidence" value="ECO:0007669"/>
    <property type="project" value="InterPro"/>
</dbReference>
<evidence type="ECO:0000259" key="1">
    <source>
        <dbReference type="PROSITE" id="PS50943"/>
    </source>
</evidence>
<comment type="caution">
    <text evidence="2">The sequence shown here is derived from an EMBL/GenBank/DDBJ whole genome shotgun (WGS) entry which is preliminary data.</text>
</comment>
<dbReference type="Gene3D" id="1.10.260.40">
    <property type="entry name" value="lambda repressor-like DNA-binding domains"/>
    <property type="match status" value="1"/>
</dbReference>
<dbReference type="Proteomes" id="UP000541810">
    <property type="component" value="Unassembled WGS sequence"/>
</dbReference>
<feature type="domain" description="HTH cro/C1-type" evidence="1">
    <location>
        <begin position="17"/>
        <end position="71"/>
    </location>
</feature>
<gene>
    <name evidence="2" type="ORF">HNQ40_000908</name>
</gene>
<evidence type="ECO:0000313" key="2">
    <source>
        <dbReference type="EMBL" id="MBB6429102.1"/>
    </source>
</evidence>
<dbReference type="EMBL" id="JACHGY010000001">
    <property type="protein sequence ID" value="MBB6429102.1"/>
    <property type="molecule type" value="Genomic_DNA"/>
</dbReference>
<dbReference type="CDD" id="cd00093">
    <property type="entry name" value="HTH_XRE"/>
    <property type="match status" value="1"/>
</dbReference>
<dbReference type="SUPFAM" id="SSF47413">
    <property type="entry name" value="lambda repressor-like DNA-binding domains"/>
    <property type="match status" value="1"/>
</dbReference>
<dbReference type="InterPro" id="IPR010982">
    <property type="entry name" value="Lambda_DNA-bd_dom_sf"/>
</dbReference>
<organism evidence="2 3">
    <name type="scientific">Algisphaera agarilytica</name>
    <dbReference type="NCBI Taxonomy" id="1385975"/>
    <lineage>
        <taxon>Bacteria</taxon>
        <taxon>Pseudomonadati</taxon>
        <taxon>Planctomycetota</taxon>
        <taxon>Phycisphaerae</taxon>
        <taxon>Phycisphaerales</taxon>
        <taxon>Phycisphaeraceae</taxon>
        <taxon>Algisphaera</taxon>
    </lineage>
</organism>
<evidence type="ECO:0000313" key="3">
    <source>
        <dbReference type="Proteomes" id="UP000541810"/>
    </source>
</evidence>
<sequence length="76" mass="9061">MPKPQIRPDYAPLPELLREMRDRAGLTQRDLAERLGMPQNTIYRMEQGIRRCDVLELIDWCRACDYNPKRAFNKLL</sequence>
<dbReference type="SMART" id="SM00530">
    <property type="entry name" value="HTH_XRE"/>
    <property type="match status" value="1"/>
</dbReference>
<accession>A0A7X0H4F1</accession>